<dbReference type="GO" id="GO:0005886">
    <property type="term" value="C:plasma membrane"/>
    <property type="evidence" value="ECO:0007669"/>
    <property type="project" value="UniProtKB-SubCell"/>
</dbReference>
<gene>
    <name evidence="7" type="ORF">CryarDRAFT_2058</name>
</gene>
<evidence type="ECO:0000256" key="6">
    <source>
        <dbReference type="SAM" id="MobiDB-lite"/>
    </source>
</evidence>
<comment type="similarity">
    <text evidence="5">Belongs to the FliO/MopB family.</text>
</comment>
<dbReference type="NCBIfam" id="TIGR03500">
    <property type="entry name" value="FliO_TIGR"/>
    <property type="match status" value="1"/>
</dbReference>
<dbReference type="RefSeq" id="WP_051569988.1">
    <property type="nucleotide sequence ID" value="NZ_KK073874.1"/>
</dbReference>
<keyword evidence="8" id="KW-1185">Reference proteome</keyword>
<accession>A0A010Z0I4</accession>
<keyword evidence="5" id="KW-0975">Bacterial flagellum</keyword>
<dbReference type="AlphaFoldDB" id="A0A010Z0I4"/>
<keyword evidence="7" id="KW-0282">Flagellum</keyword>
<keyword evidence="7" id="KW-0966">Cell projection</keyword>
<comment type="subcellular location">
    <subcellularLocation>
        <location evidence="5">Cell membrane</location>
    </subcellularLocation>
    <subcellularLocation>
        <location evidence="5">Bacterial flagellum basal body</location>
    </subcellularLocation>
</comment>
<evidence type="ECO:0000256" key="5">
    <source>
        <dbReference type="RuleBase" id="RU362064"/>
    </source>
</evidence>
<organism evidence="7 8">
    <name type="scientific">Cryptosporangium arvum DSM 44712</name>
    <dbReference type="NCBI Taxonomy" id="927661"/>
    <lineage>
        <taxon>Bacteria</taxon>
        <taxon>Bacillati</taxon>
        <taxon>Actinomycetota</taxon>
        <taxon>Actinomycetes</taxon>
        <taxon>Cryptosporangiales</taxon>
        <taxon>Cryptosporangiaceae</taxon>
        <taxon>Cryptosporangium</taxon>
    </lineage>
</organism>
<dbReference type="OrthoDB" id="5191841at2"/>
<evidence type="ECO:0000256" key="1">
    <source>
        <dbReference type="ARBA" id="ARBA00022475"/>
    </source>
</evidence>
<feature type="compositionally biased region" description="Basic residues" evidence="6">
    <location>
        <begin position="122"/>
        <end position="133"/>
    </location>
</feature>
<keyword evidence="3" id="KW-1133">Transmembrane helix</keyword>
<keyword evidence="4" id="KW-0472">Membrane</keyword>
<protein>
    <recommendedName>
        <fullName evidence="5">Flagellar protein</fullName>
    </recommendedName>
</protein>
<sequence length="173" mass="18143">MIEATLRAVFSLAVVLLLMWGLARLVRRGPGGRGLSSLAVLSRQQLSRGASVAVVKVDDRALVLGVTDAQVTYLTEAPLAAFERSAPFSAVLADHVGDVLSSGPEDRAPVSPAPADPDRPRPVRARPARGARHAARESAPGPLAGSVLSPATWSQVVGFVRTLPPKFGASRQR</sequence>
<evidence type="ECO:0000313" key="7">
    <source>
        <dbReference type="EMBL" id="EXG80963.1"/>
    </source>
</evidence>
<dbReference type="Pfam" id="PF04347">
    <property type="entry name" value="FliO"/>
    <property type="match status" value="1"/>
</dbReference>
<keyword evidence="1 5" id="KW-1003">Cell membrane</keyword>
<evidence type="ECO:0000256" key="3">
    <source>
        <dbReference type="ARBA" id="ARBA00022989"/>
    </source>
</evidence>
<evidence type="ECO:0000256" key="4">
    <source>
        <dbReference type="ARBA" id="ARBA00023136"/>
    </source>
</evidence>
<dbReference type="HOGENOM" id="CLU_131987_0_0_11"/>
<dbReference type="EMBL" id="JFBT01000001">
    <property type="protein sequence ID" value="EXG80963.1"/>
    <property type="molecule type" value="Genomic_DNA"/>
</dbReference>
<reference evidence="7 8" key="1">
    <citation type="submission" date="2013-07" db="EMBL/GenBank/DDBJ databases">
        <authorList>
            <consortium name="DOE Joint Genome Institute"/>
            <person name="Eisen J."/>
            <person name="Huntemann M."/>
            <person name="Han J."/>
            <person name="Chen A."/>
            <person name="Kyrpides N."/>
            <person name="Mavromatis K."/>
            <person name="Markowitz V."/>
            <person name="Palaniappan K."/>
            <person name="Ivanova N."/>
            <person name="Schaumberg A."/>
            <person name="Pati A."/>
            <person name="Liolios K."/>
            <person name="Nordberg H.P."/>
            <person name="Cantor M.N."/>
            <person name="Hua S.X."/>
            <person name="Woyke T."/>
        </authorList>
    </citation>
    <scope>NUCLEOTIDE SEQUENCE [LARGE SCALE GENOMIC DNA]</scope>
    <source>
        <strain evidence="7 8">DSM 44712</strain>
    </source>
</reference>
<dbReference type="InterPro" id="IPR022781">
    <property type="entry name" value="Flagellar_biosynth_FliO"/>
</dbReference>
<dbReference type="GO" id="GO:0009425">
    <property type="term" value="C:bacterial-type flagellum basal body"/>
    <property type="evidence" value="ECO:0007669"/>
    <property type="project" value="UniProtKB-SubCell"/>
</dbReference>
<feature type="region of interest" description="Disordered" evidence="6">
    <location>
        <begin position="102"/>
        <end position="148"/>
    </location>
</feature>
<keyword evidence="7" id="KW-0969">Cilium</keyword>
<proteinExistence type="inferred from homology"/>
<dbReference type="GO" id="GO:0044781">
    <property type="term" value="P:bacterial-type flagellum organization"/>
    <property type="evidence" value="ECO:0007669"/>
    <property type="project" value="UniProtKB-UniRule"/>
</dbReference>
<evidence type="ECO:0000313" key="8">
    <source>
        <dbReference type="Proteomes" id="UP000021053"/>
    </source>
</evidence>
<keyword evidence="2" id="KW-0812">Transmembrane</keyword>
<dbReference type="Proteomes" id="UP000021053">
    <property type="component" value="Unassembled WGS sequence"/>
</dbReference>
<name>A0A010Z0I4_9ACTN</name>
<evidence type="ECO:0000256" key="2">
    <source>
        <dbReference type="ARBA" id="ARBA00022692"/>
    </source>
</evidence>
<comment type="caution">
    <text evidence="7">The sequence shown here is derived from an EMBL/GenBank/DDBJ whole genome shotgun (WGS) entry which is preliminary data.</text>
</comment>